<organism evidence="1 2">
    <name type="scientific">Dubosiella muris</name>
    <dbReference type="NCBI Taxonomy" id="3038133"/>
    <lineage>
        <taxon>Bacteria</taxon>
        <taxon>Bacillati</taxon>
        <taxon>Bacillota</taxon>
        <taxon>Erysipelotrichia</taxon>
        <taxon>Erysipelotrichales</taxon>
        <taxon>Erysipelotrichaceae</taxon>
        <taxon>Dubosiella</taxon>
    </lineage>
</organism>
<name>A0AC61R7A1_9FIRM</name>
<protein>
    <submittedName>
        <fullName evidence="1">YidC/Oxa1 family membrane protein insertase</fullName>
    </submittedName>
</protein>
<dbReference type="EMBL" id="SRYG01000011">
    <property type="protein sequence ID" value="TGY65954.1"/>
    <property type="molecule type" value="Genomic_DNA"/>
</dbReference>
<sequence>MTHFLQSKFKIFMLCAFVLLGLTGCSNPRGTDGKTKVDQIIASEQMVVEKGRINVSDISDEALKKKYEKLGDKDTITIEPTSFSEALSASWFDGLIVWPIAQLINVFASWTDAGIGIILATLLIQILVFAFTYKSQLSMQRMQEAQPEIERLQSKYKGKDDERSRMMMAQEMQKVYTKYDIHPFGSILVTFIQLPIMMGVYYATMRAAAVVYGTFFGMPLSETPIAAFTSFGSGDVQWGPMIVYVLMIIFQIISLQLPKWLKKYDDKKNNVKQKKYLKQENGMANTMNTTMYFSTALIAVMYLSWPIAMSFYWLVSSVIRSIQSLFLHFVIMDKDKTKKK</sequence>
<keyword evidence="2" id="KW-1185">Reference proteome</keyword>
<proteinExistence type="predicted"/>
<accession>A0AC61R7A1</accession>
<dbReference type="Proteomes" id="UP000308836">
    <property type="component" value="Unassembled WGS sequence"/>
</dbReference>
<reference evidence="1" key="1">
    <citation type="submission" date="2019-04" db="EMBL/GenBank/DDBJ databases">
        <title>Microbes associate with the intestines of laboratory mice.</title>
        <authorList>
            <person name="Navarre W."/>
            <person name="Wong E."/>
            <person name="Huang K."/>
            <person name="Tropini C."/>
            <person name="Ng K."/>
            <person name="Yu B."/>
        </authorList>
    </citation>
    <scope>NUCLEOTIDE SEQUENCE</scope>
    <source>
        <strain evidence="1">NM09_H32</strain>
    </source>
</reference>
<evidence type="ECO:0000313" key="2">
    <source>
        <dbReference type="Proteomes" id="UP000308836"/>
    </source>
</evidence>
<comment type="caution">
    <text evidence="1">The sequence shown here is derived from an EMBL/GenBank/DDBJ whole genome shotgun (WGS) entry which is preliminary data.</text>
</comment>
<evidence type="ECO:0000313" key="1">
    <source>
        <dbReference type="EMBL" id="TGY65954.1"/>
    </source>
</evidence>
<gene>
    <name evidence="1" type="ORF">E5336_06455</name>
</gene>